<keyword evidence="2" id="KW-0067">ATP-binding</keyword>
<dbReference type="Pfam" id="PF22982">
    <property type="entry name" value="WHD_HRQ1"/>
    <property type="match status" value="1"/>
</dbReference>
<dbReference type="InterPro" id="IPR018973">
    <property type="entry name" value="MZB"/>
</dbReference>
<dbReference type="SMART" id="SM00487">
    <property type="entry name" value="DEXDc"/>
    <property type="match status" value="1"/>
</dbReference>
<dbReference type="GO" id="GO:0032202">
    <property type="term" value="P:telomere assembly"/>
    <property type="evidence" value="ECO:0007669"/>
    <property type="project" value="EnsemblFungi"/>
</dbReference>
<dbReference type="InterPro" id="IPR055227">
    <property type="entry name" value="HRQ1_WHD"/>
</dbReference>
<dbReference type="GO" id="GO:0008047">
    <property type="term" value="F:enzyme activator activity"/>
    <property type="evidence" value="ECO:0007669"/>
    <property type="project" value="EnsemblFungi"/>
</dbReference>
<dbReference type="Gene3D" id="3.40.50.300">
    <property type="entry name" value="P-loop containing nucleotide triphosphate hydrolases"/>
    <property type="match status" value="2"/>
</dbReference>
<dbReference type="InParanoid" id="C4R3H7"/>
<dbReference type="OMA" id="GAVHLHQ"/>
<dbReference type="Proteomes" id="UP000000314">
    <property type="component" value="Chromosome 3"/>
</dbReference>
<dbReference type="FunCoup" id="C4R3H7">
    <property type="interactions" value="103"/>
</dbReference>
<dbReference type="HOGENOM" id="CLU_000809_1_0_1"/>
<keyword evidence="1" id="KW-0547">Nucleotide-binding</keyword>
<dbReference type="GO" id="GO:0042162">
    <property type="term" value="F:telomeric DNA binding"/>
    <property type="evidence" value="ECO:0007669"/>
    <property type="project" value="EnsemblFungi"/>
</dbReference>
<protein>
    <submittedName>
        <fullName evidence="5">DNA helicase</fullName>
    </submittedName>
</protein>
<dbReference type="SUPFAM" id="SSF52540">
    <property type="entry name" value="P-loop containing nucleoside triphosphate hydrolases"/>
    <property type="match status" value="1"/>
</dbReference>
<dbReference type="CDD" id="cd17923">
    <property type="entry name" value="DEXHc_Hrq1-like"/>
    <property type="match status" value="1"/>
</dbReference>
<dbReference type="FunFam" id="3.40.50.300:FF:001137">
    <property type="entry name" value="DEAD/DEAH box helicase"/>
    <property type="match status" value="1"/>
</dbReference>
<dbReference type="PROSITE" id="PS51192">
    <property type="entry name" value="HELICASE_ATP_BIND_1"/>
    <property type="match status" value="1"/>
</dbReference>
<gene>
    <name evidence="5" type="ordered locus">PAS_chr3_0080</name>
</gene>
<dbReference type="GO" id="GO:0003697">
    <property type="term" value="F:single-stranded DNA binding"/>
    <property type="evidence" value="ECO:0007669"/>
    <property type="project" value="EnsemblFungi"/>
</dbReference>
<dbReference type="GO" id="GO:0043138">
    <property type="term" value="F:3'-5' DNA helicase activity"/>
    <property type="evidence" value="ECO:0007669"/>
    <property type="project" value="EnsemblFungi"/>
</dbReference>
<keyword evidence="5" id="KW-0347">Helicase</keyword>
<dbReference type="PANTHER" id="PTHR47957">
    <property type="entry name" value="ATP-DEPENDENT HELICASE HRQ1"/>
    <property type="match status" value="1"/>
</dbReference>
<dbReference type="EMBL" id="FN392321">
    <property type="protein sequence ID" value="CAY70012.1"/>
    <property type="molecule type" value="Genomic_DNA"/>
</dbReference>
<dbReference type="InterPro" id="IPR027417">
    <property type="entry name" value="P-loop_NTPase"/>
</dbReference>
<dbReference type="Pfam" id="PF00270">
    <property type="entry name" value="DEAD"/>
    <property type="match status" value="1"/>
</dbReference>
<dbReference type="OrthoDB" id="18781at2759"/>
<dbReference type="STRING" id="644223.C4R3H7"/>
<dbReference type="GO" id="GO:0032204">
    <property type="term" value="P:regulation of telomere maintenance"/>
    <property type="evidence" value="ECO:0007669"/>
    <property type="project" value="EnsemblFungi"/>
</dbReference>
<dbReference type="InterPro" id="IPR001650">
    <property type="entry name" value="Helicase_C-like"/>
</dbReference>
<evidence type="ECO:0000259" key="4">
    <source>
        <dbReference type="PROSITE" id="PS51194"/>
    </source>
</evidence>
<feature type="domain" description="Helicase C-terminal" evidence="4">
    <location>
        <begin position="542"/>
        <end position="695"/>
    </location>
</feature>
<sequence>MEKRANETSSYTGELKKQKKALSIPVSDWPEYFQTLEKIHFRINTYFTFLCSRKHLVTTWELIKTAPESALKRQVTLEEGAQIAALLPDNVNFEYIDENQIHTEKKQFTYNRGWEQKETDIFQLKDSDSDLNMSKQILIFEFVDGKIRKERDGISRYSSANALTTPTFSQDSMKKLISKRNTNFEIKVSQFLHKCYDNSLDPQDELNHIAKAYIPTTATYQDPIEEMVSNSTKTPSQPSNETRDPIPVIIDHLKQTPFYRDQISDKGLFHLQPKEPVYEELDFDLSPEIWTGITHTKKINKLYSHQAEALNSICVHKKHVIISTSTSSGKSLIYQIPLLKALQETNGLATALYVFPTKALAQDQKRSLSELVKSIPSLFNTVLDTYDGDTEKSARLSIREHASVIFTNPDMLHSSILPSHKQWVPFLRNLQYVVIDELHMYKGLFGAHVALIMRRLRRLCSIYGNDSVQFISCSATLKYPMAHMHNIFGIDESDCQLIVKDGSPSGGKYVVTWNPPNLMSRTLSQQDGNSTRESFIVQTAKVLVQLVLKNVRTICFCVVRRVCELLMKEVRSQLKSMDKLDLVTKVMSYRGGYSTSDRRKIEREMFNGNLKCIISTNALELGIDIGTLDCVVMCGFPLSIANFQQQSGRAGRRNKDSLTIVVGSDDPVNRHYMNNPQELISMEYQDLILDFSNTAVLESHLQCAAFEKPIDDLDWEAKWFSDYNQDQIEEILANRLDFLETSPDYPEPAYHVSSRYLPWPPSHVSIRAIEEENYAVVDITNNRNVVIEEVEASRTSFTLYDGGIFIHQGLPYIVRDFNSDDKYAKVERVNVDWITSQRDFTDVDPVEVEKIRSLRNGSDVPIYFGKIYTTIVVFGFFKKNKIGEIIDAVEVNNPPIVIKSKGIWIDIPSSALDFIRMKHLNIAGGIHAAQHAIMNILPLFILSGVDEIQTECKAPEKEFATRQTKRVRPARLIFYDAKGGQCGSGLSTKAFEYIDDILEKALNTVLNCPSECEWGCPNCVAAPFCKENSLVLSKPAAIIILATILKKTIDLNSIPSGPEPFMPDIQIETIGESTETVKLSKDIEIIDVRKASTPLEEVPKDEEIVFLGKRAIHNTPSTIKTEENP</sequence>
<keyword evidence="5" id="KW-0378">Hydrolase</keyword>
<feature type="domain" description="Helicase ATP-binding" evidence="3">
    <location>
        <begin position="311"/>
        <end position="495"/>
    </location>
</feature>
<evidence type="ECO:0000313" key="6">
    <source>
        <dbReference type="Proteomes" id="UP000000314"/>
    </source>
</evidence>
<name>C4R3H7_KOMPG</name>
<dbReference type="Pfam" id="PF09369">
    <property type="entry name" value="MZB"/>
    <property type="match status" value="1"/>
</dbReference>
<keyword evidence="6" id="KW-1185">Reference proteome</keyword>
<dbReference type="SMR" id="C4R3H7"/>
<dbReference type="PROSITE" id="PS51194">
    <property type="entry name" value="HELICASE_CTER"/>
    <property type="match status" value="1"/>
</dbReference>
<dbReference type="GeneID" id="8199365"/>
<dbReference type="AlphaFoldDB" id="C4R3H7"/>
<dbReference type="Pfam" id="PF00271">
    <property type="entry name" value="Helicase_C"/>
    <property type="match status" value="1"/>
</dbReference>
<evidence type="ECO:0000256" key="2">
    <source>
        <dbReference type="ARBA" id="ARBA00022840"/>
    </source>
</evidence>
<dbReference type="PANTHER" id="PTHR47957:SF3">
    <property type="entry name" value="ATP-DEPENDENT HELICASE HRQ1"/>
    <property type="match status" value="1"/>
</dbReference>
<evidence type="ECO:0000259" key="3">
    <source>
        <dbReference type="PROSITE" id="PS51192"/>
    </source>
</evidence>
<dbReference type="InterPro" id="IPR014001">
    <property type="entry name" value="Helicase_ATP-bd"/>
</dbReference>
<dbReference type="GO" id="GO:0005634">
    <property type="term" value="C:nucleus"/>
    <property type="evidence" value="ECO:0007669"/>
    <property type="project" value="TreeGrafter"/>
</dbReference>
<dbReference type="RefSeq" id="XP_002492292.1">
    <property type="nucleotide sequence ID" value="XM_002492247.1"/>
</dbReference>
<reference evidence="5 6" key="1">
    <citation type="journal article" date="2009" name="Nat. Biotechnol.">
        <title>Genome sequence of the recombinant protein production host Pichia pastoris.</title>
        <authorList>
            <person name="De Schutter K."/>
            <person name="Lin Y.C."/>
            <person name="Tiels P."/>
            <person name="Van Hecke A."/>
            <person name="Glinka S."/>
            <person name="Weber-Lehmann J."/>
            <person name="Rouze P."/>
            <person name="Van de Peer Y."/>
            <person name="Callewaert N."/>
        </authorList>
    </citation>
    <scope>NUCLEOTIDE SEQUENCE [LARGE SCALE GENOMIC DNA]</scope>
    <source>
        <strain evidence="6">GS115 / ATCC 20864</strain>
    </source>
</reference>
<organism evidence="5 6">
    <name type="scientific">Komagataella phaffii (strain GS115 / ATCC 20864)</name>
    <name type="common">Yeast</name>
    <name type="synonym">Pichia pastoris</name>
    <dbReference type="NCBI Taxonomy" id="644223"/>
    <lineage>
        <taxon>Eukaryota</taxon>
        <taxon>Fungi</taxon>
        <taxon>Dikarya</taxon>
        <taxon>Ascomycota</taxon>
        <taxon>Saccharomycotina</taxon>
        <taxon>Pichiomycetes</taxon>
        <taxon>Pichiales</taxon>
        <taxon>Pichiaceae</taxon>
        <taxon>Komagataella</taxon>
    </lineage>
</organism>
<proteinExistence type="predicted"/>
<dbReference type="SMART" id="SM00490">
    <property type="entry name" value="HELICc"/>
    <property type="match status" value="1"/>
</dbReference>
<dbReference type="eggNOG" id="KOG4150">
    <property type="taxonomic scope" value="Eukaryota"/>
</dbReference>
<evidence type="ECO:0000313" key="5">
    <source>
        <dbReference type="EMBL" id="CAY70012.1"/>
    </source>
</evidence>
<dbReference type="CDD" id="cd18797">
    <property type="entry name" value="SF2_C_Hrq"/>
    <property type="match status" value="1"/>
</dbReference>
<dbReference type="GO" id="GO:0042275">
    <property type="term" value="P:error-free postreplication DNA repair"/>
    <property type="evidence" value="ECO:0007669"/>
    <property type="project" value="EnsemblFungi"/>
</dbReference>
<dbReference type="InterPro" id="IPR011545">
    <property type="entry name" value="DEAD/DEAH_box_helicase_dom"/>
</dbReference>
<dbReference type="GO" id="GO:0036297">
    <property type="term" value="P:interstrand cross-link repair"/>
    <property type="evidence" value="ECO:0007669"/>
    <property type="project" value="EnsemblFungi"/>
</dbReference>
<dbReference type="KEGG" id="ppa:PAS_chr3_0080"/>
<dbReference type="GO" id="GO:0005524">
    <property type="term" value="F:ATP binding"/>
    <property type="evidence" value="ECO:0007669"/>
    <property type="project" value="UniProtKB-KW"/>
</dbReference>
<dbReference type="GO" id="GO:0006289">
    <property type="term" value="P:nucleotide-excision repair"/>
    <property type="evidence" value="ECO:0007669"/>
    <property type="project" value="EnsemblFungi"/>
</dbReference>
<evidence type="ECO:0000256" key="1">
    <source>
        <dbReference type="ARBA" id="ARBA00022741"/>
    </source>
</evidence>
<accession>C4R3H7</accession>